<dbReference type="Pfam" id="PF00254">
    <property type="entry name" value="FKBP_C"/>
    <property type="match status" value="1"/>
</dbReference>
<dbReference type="InterPro" id="IPR046357">
    <property type="entry name" value="PPIase_dom_sf"/>
</dbReference>
<dbReference type="OrthoDB" id="532682at2759"/>
<evidence type="ECO:0000256" key="2">
    <source>
        <dbReference type="ARBA" id="ARBA00022803"/>
    </source>
</evidence>
<evidence type="ECO:0000313" key="8">
    <source>
        <dbReference type="Proteomes" id="UP000014760"/>
    </source>
</evidence>
<reference evidence="8" key="1">
    <citation type="submission" date="2012-12" db="EMBL/GenBank/DDBJ databases">
        <authorList>
            <person name="Hellsten U."/>
            <person name="Grimwood J."/>
            <person name="Chapman J.A."/>
            <person name="Shapiro H."/>
            <person name="Aerts A."/>
            <person name="Otillar R.P."/>
            <person name="Terry A.Y."/>
            <person name="Boore J.L."/>
            <person name="Simakov O."/>
            <person name="Marletaz F."/>
            <person name="Cho S.-J."/>
            <person name="Edsinger-Gonzales E."/>
            <person name="Havlak P."/>
            <person name="Kuo D.-H."/>
            <person name="Larsson T."/>
            <person name="Lv J."/>
            <person name="Arendt D."/>
            <person name="Savage R."/>
            <person name="Osoegawa K."/>
            <person name="de Jong P."/>
            <person name="Lindberg D.R."/>
            <person name="Seaver E.C."/>
            <person name="Weisblat D.A."/>
            <person name="Putnam N.H."/>
            <person name="Grigoriev I.V."/>
            <person name="Rokhsar D.S."/>
        </authorList>
    </citation>
    <scope>NUCLEOTIDE SEQUENCE</scope>
    <source>
        <strain evidence="8">I ESC-2004</strain>
    </source>
</reference>
<keyword evidence="3" id="KW-0413">Isomerase</keyword>
<dbReference type="Gene3D" id="1.25.40.10">
    <property type="entry name" value="Tetratricopeptide repeat domain"/>
    <property type="match status" value="1"/>
</dbReference>
<dbReference type="PROSITE" id="PS50005">
    <property type="entry name" value="TPR"/>
    <property type="match status" value="1"/>
</dbReference>
<evidence type="ECO:0000259" key="5">
    <source>
        <dbReference type="PROSITE" id="PS50059"/>
    </source>
</evidence>
<dbReference type="InterPro" id="IPR011990">
    <property type="entry name" value="TPR-like_helical_dom_sf"/>
</dbReference>
<dbReference type="InterPro" id="IPR019734">
    <property type="entry name" value="TPR_rpt"/>
</dbReference>
<dbReference type="PANTHER" id="PTHR46512">
    <property type="entry name" value="PEPTIDYLPROLYL ISOMERASE"/>
    <property type="match status" value="1"/>
</dbReference>
<dbReference type="GO" id="GO:0005740">
    <property type="term" value="C:mitochondrial envelope"/>
    <property type="evidence" value="ECO:0007669"/>
    <property type="project" value="TreeGrafter"/>
</dbReference>
<organism evidence="6">
    <name type="scientific">Capitella teleta</name>
    <name type="common">Polychaete worm</name>
    <dbReference type="NCBI Taxonomy" id="283909"/>
    <lineage>
        <taxon>Eukaryota</taxon>
        <taxon>Metazoa</taxon>
        <taxon>Spiralia</taxon>
        <taxon>Lophotrochozoa</taxon>
        <taxon>Annelida</taxon>
        <taxon>Polychaeta</taxon>
        <taxon>Sedentaria</taxon>
        <taxon>Scolecida</taxon>
        <taxon>Capitellidae</taxon>
        <taxon>Capitella</taxon>
    </lineage>
</organism>
<dbReference type="PROSITE" id="PS50059">
    <property type="entry name" value="FKBP_PPIASE"/>
    <property type="match status" value="1"/>
</dbReference>
<evidence type="ECO:0000256" key="1">
    <source>
        <dbReference type="ARBA" id="ARBA00022737"/>
    </source>
</evidence>
<comment type="catalytic activity">
    <reaction evidence="3">
        <text>[protein]-peptidylproline (omega=180) = [protein]-peptidylproline (omega=0)</text>
        <dbReference type="Rhea" id="RHEA:16237"/>
        <dbReference type="Rhea" id="RHEA-COMP:10747"/>
        <dbReference type="Rhea" id="RHEA-COMP:10748"/>
        <dbReference type="ChEBI" id="CHEBI:83833"/>
        <dbReference type="ChEBI" id="CHEBI:83834"/>
        <dbReference type="EC" id="5.2.1.8"/>
    </reaction>
</comment>
<gene>
    <name evidence="6" type="ORF">CAPTEDRAFT_168280</name>
</gene>
<dbReference type="SUPFAM" id="SSF54534">
    <property type="entry name" value="FKBP-like"/>
    <property type="match status" value="1"/>
</dbReference>
<keyword evidence="2 4" id="KW-0802">TPR repeat</keyword>
<evidence type="ECO:0000313" key="6">
    <source>
        <dbReference type="EMBL" id="ELU06040.1"/>
    </source>
</evidence>
<dbReference type="EnsemblMetazoa" id="CapteT168280">
    <property type="protein sequence ID" value="CapteP168280"/>
    <property type="gene ID" value="CapteG168280"/>
</dbReference>
<name>R7UIN4_CAPTE</name>
<proteinExistence type="predicted"/>
<dbReference type="GO" id="GO:0003755">
    <property type="term" value="F:peptidyl-prolyl cis-trans isomerase activity"/>
    <property type="evidence" value="ECO:0007669"/>
    <property type="project" value="UniProtKB-KW"/>
</dbReference>
<dbReference type="GO" id="GO:0016020">
    <property type="term" value="C:membrane"/>
    <property type="evidence" value="ECO:0007669"/>
    <property type="project" value="TreeGrafter"/>
</dbReference>
<evidence type="ECO:0000313" key="7">
    <source>
        <dbReference type="EnsemblMetazoa" id="CapteP168280"/>
    </source>
</evidence>
<dbReference type="Proteomes" id="UP000014760">
    <property type="component" value="Unassembled WGS sequence"/>
</dbReference>
<reference evidence="6 8" key="2">
    <citation type="journal article" date="2013" name="Nature">
        <title>Insights into bilaterian evolution from three spiralian genomes.</title>
        <authorList>
            <person name="Simakov O."/>
            <person name="Marletaz F."/>
            <person name="Cho S.J."/>
            <person name="Edsinger-Gonzales E."/>
            <person name="Havlak P."/>
            <person name="Hellsten U."/>
            <person name="Kuo D.H."/>
            <person name="Larsson T."/>
            <person name="Lv J."/>
            <person name="Arendt D."/>
            <person name="Savage R."/>
            <person name="Osoegawa K."/>
            <person name="de Jong P."/>
            <person name="Grimwood J."/>
            <person name="Chapman J.A."/>
            <person name="Shapiro H."/>
            <person name="Aerts A."/>
            <person name="Otillar R.P."/>
            <person name="Terry A.Y."/>
            <person name="Boore J.L."/>
            <person name="Grigoriev I.V."/>
            <person name="Lindberg D.R."/>
            <person name="Seaver E.C."/>
            <person name="Weisblat D.A."/>
            <person name="Putnam N.H."/>
            <person name="Rokhsar D.S."/>
        </authorList>
    </citation>
    <scope>NUCLEOTIDE SEQUENCE</scope>
    <source>
        <strain evidence="6 8">I ESC-2004</strain>
    </source>
</reference>
<dbReference type="SUPFAM" id="SSF48452">
    <property type="entry name" value="TPR-like"/>
    <property type="match status" value="1"/>
</dbReference>
<dbReference type="InterPro" id="IPR001179">
    <property type="entry name" value="PPIase_FKBP_dom"/>
</dbReference>
<dbReference type="GO" id="GO:0005829">
    <property type="term" value="C:cytosol"/>
    <property type="evidence" value="ECO:0007669"/>
    <property type="project" value="TreeGrafter"/>
</dbReference>
<dbReference type="Gene3D" id="3.10.50.40">
    <property type="match status" value="1"/>
</dbReference>
<sequence length="366" mass="40227">MMNKEDAPTPDEAEERLAAAMKEAEVEGHAEQCDLLKEEKEVDSSEEDGWTYVLGHDKLKKKVLTKGDGERPVNGQMVTIKCAGHLPDGKAVDQHDNLRFTLGDGDVIQAFDLCVALADEHETFELFTAAQYAYGAFGKPDSGIPPNSDIIYEIAVLKVEPAIDYASLSVSDRVELADSKRERGNELYLRCDHSAAINSYTKALKIVDSSTESRREDATELQKLIDMRVKCYNNMTAAQLKVEAFDAAIKSADEVLRIQPENVKALFRKGKCLAAKGEVTSAISCLKKALKLEPDSKIIHSELSRLTTKFRAEEQSQKAMYQRMLGTDKKPFIPEKQGSSSNTWLYAGIAGAVAVVSAAVAYKAAL</sequence>
<dbReference type="InterPro" id="IPR050754">
    <property type="entry name" value="FKBP4/5/8-like"/>
</dbReference>
<dbReference type="EMBL" id="KB300985">
    <property type="protein sequence ID" value="ELU06040.1"/>
    <property type="molecule type" value="Genomic_DNA"/>
</dbReference>
<dbReference type="Pfam" id="PF14559">
    <property type="entry name" value="TPR_19"/>
    <property type="match status" value="1"/>
</dbReference>
<feature type="domain" description="PPIase FKBP-type" evidence="5">
    <location>
        <begin position="75"/>
        <end position="160"/>
    </location>
</feature>
<dbReference type="EC" id="5.2.1.8" evidence="3"/>
<dbReference type="STRING" id="283909.R7UIN4"/>
<evidence type="ECO:0000256" key="4">
    <source>
        <dbReference type="PROSITE-ProRule" id="PRU00339"/>
    </source>
</evidence>
<dbReference type="AlphaFoldDB" id="R7UIN4"/>
<dbReference type="OMA" id="ICVASMK"/>
<dbReference type="FunCoup" id="R7UIN4">
    <property type="interactions" value="845"/>
</dbReference>
<dbReference type="PANTHER" id="PTHR46512:SF1">
    <property type="entry name" value="PEPTIDYLPROLYL ISOMERASE"/>
    <property type="match status" value="1"/>
</dbReference>
<keyword evidence="3" id="KW-0697">Rotamase</keyword>
<dbReference type="EMBL" id="AMQN01007599">
    <property type="status" value="NOT_ANNOTATED_CDS"/>
    <property type="molecule type" value="Genomic_DNA"/>
</dbReference>
<accession>R7UIN4</accession>
<dbReference type="GO" id="GO:0044183">
    <property type="term" value="F:protein folding chaperone"/>
    <property type="evidence" value="ECO:0007669"/>
    <property type="project" value="TreeGrafter"/>
</dbReference>
<keyword evidence="1" id="KW-0677">Repeat</keyword>
<dbReference type="HOGENOM" id="CLU_013615_1_3_1"/>
<dbReference type="GO" id="GO:0012505">
    <property type="term" value="C:endomembrane system"/>
    <property type="evidence" value="ECO:0007669"/>
    <property type="project" value="TreeGrafter"/>
</dbReference>
<keyword evidence="8" id="KW-1185">Reference proteome</keyword>
<reference evidence="7" key="3">
    <citation type="submission" date="2015-06" db="UniProtKB">
        <authorList>
            <consortium name="EnsemblMetazoa"/>
        </authorList>
    </citation>
    <scope>IDENTIFICATION</scope>
</reference>
<dbReference type="GO" id="GO:0043066">
    <property type="term" value="P:negative regulation of apoptotic process"/>
    <property type="evidence" value="ECO:0007669"/>
    <property type="project" value="TreeGrafter"/>
</dbReference>
<protein>
    <recommendedName>
        <fullName evidence="3">peptidylprolyl isomerase</fullName>
        <ecNumber evidence="3">5.2.1.8</ecNumber>
    </recommendedName>
</protein>
<dbReference type="SMART" id="SM00028">
    <property type="entry name" value="TPR"/>
    <property type="match status" value="3"/>
</dbReference>
<feature type="repeat" description="TPR" evidence="4">
    <location>
        <begin position="263"/>
        <end position="296"/>
    </location>
</feature>
<evidence type="ECO:0000256" key="3">
    <source>
        <dbReference type="PROSITE-ProRule" id="PRU00277"/>
    </source>
</evidence>